<protein>
    <submittedName>
        <fullName evidence="3">Tripartite tricarboxylate transporter TctB family protein</fullName>
    </submittedName>
</protein>
<evidence type="ECO:0000259" key="2">
    <source>
        <dbReference type="Pfam" id="PF07331"/>
    </source>
</evidence>
<name>A0A316G4C4_9RHOB</name>
<reference evidence="3 4" key="1">
    <citation type="submission" date="2018-05" db="EMBL/GenBank/DDBJ databases">
        <title>Genomic Encyclopedia of Type Strains, Phase IV (KMG-IV): sequencing the most valuable type-strain genomes for metagenomic binning, comparative biology and taxonomic classification.</title>
        <authorList>
            <person name="Goeker M."/>
        </authorList>
    </citation>
    <scope>NUCLEOTIDE SEQUENCE [LARGE SCALE GENOMIC DNA]</scope>
    <source>
        <strain evidence="3 4">DSM 103371</strain>
    </source>
</reference>
<dbReference type="InterPro" id="IPR009936">
    <property type="entry name" value="DUF1468"/>
</dbReference>
<keyword evidence="1" id="KW-0472">Membrane</keyword>
<dbReference type="KEGG" id="salo:EF888_15985"/>
<keyword evidence="1" id="KW-0812">Transmembrane</keyword>
<gene>
    <name evidence="3" type="ORF">C8D95_106190</name>
</gene>
<accession>A0A316G4C4</accession>
<dbReference type="Proteomes" id="UP000245390">
    <property type="component" value="Unassembled WGS sequence"/>
</dbReference>
<feature type="transmembrane region" description="Helical" evidence="1">
    <location>
        <begin position="114"/>
        <end position="131"/>
    </location>
</feature>
<feature type="domain" description="DUF1468" evidence="2">
    <location>
        <begin position="4"/>
        <end position="140"/>
    </location>
</feature>
<evidence type="ECO:0000313" key="4">
    <source>
        <dbReference type="Proteomes" id="UP000245390"/>
    </source>
</evidence>
<dbReference type="AlphaFoldDB" id="A0A316G4C4"/>
<keyword evidence="1" id="KW-1133">Transmembrane helix</keyword>
<comment type="caution">
    <text evidence="3">The sequence shown here is derived from an EMBL/GenBank/DDBJ whole genome shotgun (WGS) entry which is preliminary data.</text>
</comment>
<evidence type="ECO:0000313" key="3">
    <source>
        <dbReference type="EMBL" id="PWK55794.1"/>
    </source>
</evidence>
<feature type="transmembrane region" description="Helical" evidence="1">
    <location>
        <begin position="6"/>
        <end position="25"/>
    </location>
</feature>
<dbReference type="Pfam" id="PF07331">
    <property type="entry name" value="TctB"/>
    <property type="match status" value="1"/>
</dbReference>
<feature type="transmembrane region" description="Helical" evidence="1">
    <location>
        <begin position="75"/>
        <end position="107"/>
    </location>
</feature>
<proteinExistence type="predicted"/>
<evidence type="ECO:0000256" key="1">
    <source>
        <dbReference type="SAM" id="Phobius"/>
    </source>
</evidence>
<feature type="transmembrane region" description="Helical" evidence="1">
    <location>
        <begin position="37"/>
        <end position="55"/>
    </location>
</feature>
<dbReference type="OrthoDB" id="8455333at2"/>
<organism evidence="3 4">
    <name type="scientific">Silicimonas algicola</name>
    <dbReference type="NCBI Taxonomy" id="1826607"/>
    <lineage>
        <taxon>Bacteria</taxon>
        <taxon>Pseudomonadati</taxon>
        <taxon>Pseudomonadota</taxon>
        <taxon>Alphaproteobacteria</taxon>
        <taxon>Rhodobacterales</taxon>
        <taxon>Paracoccaceae</taxon>
    </lineage>
</organism>
<dbReference type="RefSeq" id="WP_109759860.1">
    <property type="nucleotide sequence ID" value="NZ_CP034588.1"/>
</dbReference>
<keyword evidence="4" id="KW-1185">Reference proteome</keyword>
<sequence>MRIGYLVVLLAGAVFYSYVAFADLNFMTRTGRLGPGFFPRMIGGMAIVALIWAILDEMRSATPQDEEETRWSDVLVLMVLAVGYAVLLRLFGGFVATVIFLLVALALLNRGRHITNVAVSFLVPTGVYLLFDQLLNAGMPPGLFEIL</sequence>
<dbReference type="EMBL" id="QGGV01000006">
    <property type="protein sequence ID" value="PWK55794.1"/>
    <property type="molecule type" value="Genomic_DNA"/>
</dbReference>